<protein>
    <submittedName>
        <fullName evidence="1">Uncharacterized protein</fullName>
    </submittedName>
</protein>
<evidence type="ECO:0000313" key="2">
    <source>
        <dbReference type="Proteomes" id="UP000236454"/>
    </source>
</evidence>
<gene>
    <name evidence="1" type="ORF">SAMN05216474_0349</name>
</gene>
<evidence type="ECO:0000313" key="1">
    <source>
        <dbReference type="EMBL" id="SFT40014.1"/>
    </source>
</evidence>
<sequence length="239" mass="27281">MKILIITGIIALIMILVWYAKKNGVTSEFKPETIKIETEKDSPIDFGYKTVWIAVKTNNKQRISEILKLKNIQPSNWKSGIETAYNNGVFITPQVGQWTLAVGMKLVNNGNLESINQLEKTLNKLSSEFGEAQSFGTHRVVEYHHWMKSVDGETKRIYSYIGESGENIKVYGDITESENGLNLFNSLSKEAESDEYWEREDLDYADEELVMKIAENWSVNPTKLTERKDFKNELGLTGN</sequence>
<dbReference type="STRING" id="477690.SAMN05216474_0349"/>
<reference evidence="1 2" key="1">
    <citation type="submission" date="2016-10" db="EMBL/GenBank/DDBJ databases">
        <authorList>
            <person name="de Groot N.N."/>
        </authorList>
    </citation>
    <scope>NUCLEOTIDE SEQUENCE [LARGE SCALE GENOMIC DNA]</scope>
    <source>
        <strain evidence="1 2">CGMCC 1.7005</strain>
    </source>
</reference>
<organism evidence="1 2">
    <name type="scientific">Lishizhenia tianjinensis</name>
    <dbReference type="NCBI Taxonomy" id="477690"/>
    <lineage>
        <taxon>Bacteria</taxon>
        <taxon>Pseudomonadati</taxon>
        <taxon>Bacteroidota</taxon>
        <taxon>Flavobacteriia</taxon>
        <taxon>Flavobacteriales</taxon>
        <taxon>Crocinitomicaceae</taxon>
        <taxon>Lishizhenia</taxon>
    </lineage>
</organism>
<name>A0A1I6XQJ9_9FLAO</name>
<dbReference type="RefSeq" id="WP_139230206.1">
    <property type="nucleotide sequence ID" value="NZ_FPAS01000001.1"/>
</dbReference>
<dbReference type="Proteomes" id="UP000236454">
    <property type="component" value="Unassembled WGS sequence"/>
</dbReference>
<accession>A0A1I6XQJ9</accession>
<keyword evidence="2" id="KW-1185">Reference proteome</keyword>
<dbReference type="EMBL" id="FPAS01000001">
    <property type="protein sequence ID" value="SFT40014.1"/>
    <property type="molecule type" value="Genomic_DNA"/>
</dbReference>
<proteinExistence type="predicted"/>
<dbReference type="OrthoDB" id="8859217at2"/>
<dbReference type="AlphaFoldDB" id="A0A1I6XQJ9"/>